<keyword evidence="4 7" id="KW-0812">Transmembrane</keyword>
<dbReference type="SUPFAM" id="SSF161098">
    <property type="entry name" value="MetI-like"/>
    <property type="match status" value="1"/>
</dbReference>
<evidence type="ECO:0000256" key="2">
    <source>
        <dbReference type="ARBA" id="ARBA00022448"/>
    </source>
</evidence>
<evidence type="ECO:0000256" key="6">
    <source>
        <dbReference type="ARBA" id="ARBA00023136"/>
    </source>
</evidence>
<comment type="similarity">
    <text evidence="7">Belongs to the binding-protein-dependent transport system permease family.</text>
</comment>
<accession>A0A8J3Q791</accession>
<evidence type="ECO:0000313" key="11">
    <source>
        <dbReference type="Proteomes" id="UP000612899"/>
    </source>
</evidence>
<evidence type="ECO:0000259" key="9">
    <source>
        <dbReference type="PROSITE" id="PS50928"/>
    </source>
</evidence>
<keyword evidence="5 7" id="KW-1133">Transmembrane helix</keyword>
<evidence type="ECO:0000313" key="10">
    <source>
        <dbReference type="EMBL" id="GIH04400.1"/>
    </source>
</evidence>
<dbReference type="CDD" id="cd06261">
    <property type="entry name" value="TM_PBP2"/>
    <property type="match status" value="1"/>
</dbReference>
<keyword evidence="2 7" id="KW-0813">Transport</keyword>
<dbReference type="PANTHER" id="PTHR43386:SF6">
    <property type="entry name" value="ABC TRANSPORTER PERMEASE PROTEIN"/>
    <property type="match status" value="1"/>
</dbReference>
<evidence type="ECO:0000256" key="5">
    <source>
        <dbReference type="ARBA" id="ARBA00022989"/>
    </source>
</evidence>
<keyword evidence="6 7" id="KW-0472">Membrane</keyword>
<dbReference type="GO" id="GO:0055085">
    <property type="term" value="P:transmembrane transport"/>
    <property type="evidence" value="ECO:0007669"/>
    <property type="project" value="InterPro"/>
</dbReference>
<dbReference type="Proteomes" id="UP000612899">
    <property type="component" value="Unassembled WGS sequence"/>
</dbReference>
<comment type="subcellular location">
    <subcellularLocation>
        <location evidence="1 7">Cell membrane</location>
        <topology evidence="1 7">Multi-pass membrane protein</topology>
    </subcellularLocation>
</comment>
<keyword evidence="3" id="KW-1003">Cell membrane</keyword>
<keyword evidence="11" id="KW-1185">Reference proteome</keyword>
<dbReference type="GO" id="GO:0005886">
    <property type="term" value="C:plasma membrane"/>
    <property type="evidence" value="ECO:0007669"/>
    <property type="project" value="UniProtKB-SubCell"/>
</dbReference>
<reference evidence="10" key="1">
    <citation type="submission" date="2021-01" db="EMBL/GenBank/DDBJ databases">
        <title>Whole genome shotgun sequence of Rhizocola hellebori NBRC 109834.</title>
        <authorList>
            <person name="Komaki H."/>
            <person name="Tamura T."/>
        </authorList>
    </citation>
    <scope>NUCLEOTIDE SEQUENCE</scope>
    <source>
        <strain evidence="10">NBRC 109834</strain>
    </source>
</reference>
<evidence type="ECO:0000256" key="4">
    <source>
        <dbReference type="ARBA" id="ARBA00022692"/>
    </source>
</evidence>
<dbReference type="Pfam" id="PF00528">
    <property type="entry name" value="BPD_transp_1"/>
    <property type="match status" value="1"/>
</dbReference>
<gene>
    <name evidence="10" type="ORF">Rhe02_24670</name>
</gene>
<dbReference type="InterPro" id="IPR050366">
    <property type="entry name" value="BP-dependent_transpt_permease"/>
</dbReference>
<feature type="transmembrane region" description="Helical" evidence="7">
    <location>
        <begin position="291"/>
        <end position="314"/>
    </location>
</feature>
<sequence>MSDPVTTATSDNPAVIPVQAGPGVNPQGPTQERAASLWSDARRELIRNPIFLASVSFILIVSSMAILPSMWTSKNPRDCDIKFAKLSPSAEHWFGTNVLGCDYYSHAIYGARPSLSIALIATTGVTLIGVVLGMLAGFFGGWVDTLISRIIDMIYSLPFLLGALVILGVLRQSDLLHSDQWWPPVLVVAIVLIILGWVGVARIMRGSVLSAKNLDYVLAAKSLGASNSRLMFRHILPNAIAPVVVVATISLGGYIGAEATLTFLGAGLQPPAVSWGTMIAGNIDYFNEYKYLVLIPCGLLVPTVLSFILAGDALRDALDPKLR</sequence>
<dbReference type="InterPro" id="IPR000515">
    <property type="entry name" value="MetI-like"/>
</dbReference>
<dbReference type="PROSITE" id="PS50928">
    <property type="entry name" value="ABC_TM1"/>
    <property type="match status" value="1"/>
</dbReference>
<dbReference type="InterPro" id="IPR025966">
    <property type="entry name" value="OppC_N"/>
</dbReference>
<dbReference type="RefSeq" id="WP_203908280.1">
    <property type="nucleotide sequence ID" value="NZ_BONY01000012.1"/>
</dbReference>
<evidence type="ECO:0000256" key="8">
    <source>
        <dbReference type="SAM" id="MobiDB-lite"/>
    </source>
</evidence>
<feature type="domain" description="ABC transmembrane type-1" evidence="9">
    <location>
        <begin position="111"/>
        <end position="310"/>
    </location>
</feature>
<feature type="transmembrane region" description="Helical" evidence="7">
    <location>
        <begin position="235"/>
        <end position="255"/>
    </location>
</feature>
<evidence type="ECO:0000256" key="7">
    <source>
        <dbReference type="RuleBase" id="RU363032"/>
    </source>
</evidence>
<organism evidence="10 11">
    <name type="scientific">Rhizocola hellebori</name>
    <dbReference type="NCBI Taxonomy" id="1392758"/>
    <lineage>
        <taxon>Bacteria</taxon>
        <taxon>Bacillati</taxon>
        <taxon>Actinomycetota</taxon>
        <taxon>Actinomycetes</taxon>
        <taxon>Micromonosporales</taxon>
        <taxon>Micromonosporaceae</taxon>
        <taxon>Rhizocola</taxon>
    </lineage>
</organism>
<feature type="transmembrane region" description="Helical" evidence="7">
    <location>
        <begin position="117"/>
        <end position="143"/>
    </location>
</feature>
<feature type="region of interest" description="Disordered" evidence="8">
    <location>
        <begin position="1"/>
        <end position="33"/>
    </location>
</feature>
<evidence type="ECO:0000256" key="3">
    <source>
        <dbReference type="ARBA" id="ARBA00022475"/>
    </source>
</evidence>
<proteinExistence type="inferred from homology"/>
<dbReference type="InterPro" id="IPR035906">
    <property type="entry name" value="MetI-like_sf"/>
</dbReference>
<dbReference type="EMBL" id="BONY01000012">
    <property type="protein sequence ID" value="GIH04400.1"/>
    <property type="molecule type" value="Genomic_DNA"/>
</dbReference>
<dbReference type="PANTHER" id="PTHR43386">
    <property type="entry name" value="OLIGOPEPTIDE TRANSPORT SYSTEM PERMEASE PROTEIN APPC"/>
    <property type="match status" value="1"/>
</dbReference>
<feature type="compositionally biased region" description="Polar residues" evidence="8">
    <location>
        <begin position="1"/>
        <end position="12"/>
    </location>
</feature>
<feature type="transmembrane region" description="Helical" evidence="7">
    <location>
        <begin position="181"/>
        <end position="200"/>
    </location>
</feature>
<evidence type="ECO:0000256" key="1">
    <source>
        <dbReference type="ARBA" id="ARBA00004651"/>
    </source>
</evidence>
<name>A0A8J3Q791_9ACTN</name>
<dbReference type="Gene3D" id="1.10.3720.10">
    <property type="entry name" value="MetI-like"/>
    <property type="match status" value="1"/>
</dbReference>
<dbReference type="AlphaFoldDB" id="A0A8J3Q791"/>
<comment type="caution">
    <text evidence="10">The sequence shown here is derived from an EMBL/GenBank/DDBJ whole genome shotgun (WGS) entry which is preliminary data.</text>
</comment>
<protein>
    <submittedName>
        <fullName evidence="10">Peptide ABC transporter permease</fullName>
    </submittedName>
</protein>
<feature type="transmembrane region" description="Helical" evidence="7">
    <location>
        <begin position="50"/>
        <end position="71"/>
    </location>
</feature>
<dbReference type="Pfam" id="PF12911">
    <property type="entry name" value="OppC_N"/>
    <property type="match status" value="1"/>
</dbReference>
<feature type="transmembrane region" description="Helical" evidence="7">
    <location>
        <begin position="150"/>
        <end position="169"/>
    </location>
</feature>